<dbReference type="GO" id="GO:0005886">
    <property type="term" value="C:plasma membrane"/>
    <property type="evidence" value="ECO:0007669"/>
    <property type="project" value="UniProtKB-SubCell"/>
</dbReference>
<dbReference type="STRING" id="578942.SAMN05216289_10286"/>
<reference evidence="7 8" key="1">
    <citation type="submission" date="2016-10" db="EMBL/GenBank/DDBJ databases">
        <authorList>
            <person name="de Groot N.N."/>
        </authorList>
    </citation>
    <scope>NUCLEOTIDE SEQUENCE [LARGE SCALE GENOMIC DNA]</scope>
    <source>
        <strain evidence="7 8">CGMCC 1.7659</strain>
    </source>
</reference>
<feature type="transmembrane region" description="Helical" evidence="6">
    <location>
        <begin position="73"/>
        <end position="94"/>
    </location>
</feature>
<feature type="transmembrane region" description="Helical" evidence="6">
    <location>
        <begin position="100"/>
        <end position="121"/>
    </location>
</feature>
<proteinExistence type="predicted"/>
<dbReference type="Proteomes" id="UP000198575">
    <property type="component" value="Unassembled WGS sequence"/>
</dbReference>
<keyword evidence="3 6" id="KW-0812">Transmembrane</keyword>
<keyword evidence="2" id="KW-1003">Cell membrane</keyword>
<name>A0A1I4VH71_9GAMM</name>
<protein>
    <submittedName>
        <fullName evidence="7">ATP synthase I chain</fullName>
    </submittedName>
</protein>
<keyword evidence="5 6" id="KW-0472">Membrane</keyword>
<accession>A0A1I4VH71</accession>
<feature type="transmembrane region" description="Helical" evidence="6">
    <location>
        <begin position="12"/>
        <end position="33"/>
    </location>
</feature>
<gene>
    <name evidence="7" type="ORF">SAMN05216289_10286</name>
</gene>
<evidence type="ECO:0000313" key="8">
    <source>
        <dbReference type="Proteomes" id="UP000198575"/>
    </source>
</evidence>
<organism evidence="7 8">
    <name type="scientific">Dokdonella immobilis</name>
    <dbReference type="NCBI Taxonomy" id="578942"/>
    <lineage>
        <taxon>Bacteria</taxon>
        <taxon>Pseudomonadati</taxon>
        <taxon>Pseudomonadota</taxon>
        <taxon>Gammaproteobacteria</taxon>
        <taxon>Lysobacterales</taxon>
        <taxon>Rhodanobacteraceae</taxon>
        <taxon>Dokdonella</taxon>
    </lineage>
</organism>
<evidence type="ECO:0000256" key="3">
    <source>
        <dbReference type="ARBA" id="ARBA00022692"/>
    </source>
</evidence>
<evidence type="ECO:0000256" key="5">
    <source>
        <dbReference type="ARBA" id="ARBA00023136"/>
    </source>
</evidence>
<evidence type="ECO:0000256" key="1">
    <source>
        <dbReference type="ARBA" id="ARBA00004651"/>
    </source>
</evidence>
<keyword evidence="8" id="KW-1185">Reference proteome</keyword>
<dbReference type="AlphaFoldDB" id="A0A1I4VH71"/>
<dbReference type="RefSeq" id="WP_175497857.1">
    <property type="nucleotide sequence ID" value="NZ_FOVF01000002.1"/>
</dbReference>
<comment type="subcellular location">
    <subcellularLocation>
        <location evidence="1">Cell membrane</location>
        <topology evidence="1">Multi-pass membrane protein</topology>
    </subcellularLocation>
</comment>
<dbReference type="EMBL" id="FOVF01000002">
    <property type="protein sequence ID" value="SFN00541.1"/>
    <property type="molecule type" value="Genomic_DNA"/>
</dbReference>
<sequence length="122" mass="13214">MRNSIAYGWRVAVRTTLLQIGAAVTVALVISMFDVRIGLATVTGGAIIAIGNWVFAMRLFGRGVAPARSALRSAYMAEVLKWIWLCLALYLAIAVFRLPFAGLIAGVLAAQFSFWIALIAIR</sequence>
<evidence type="ECO:0000256" key="6">
    <source>
        <dbReference type="SAM" id="Phobius"/>
    </source>
</evidence>
<keyword evidence="4 6" id="KW-1133">Transmembrane helix</keyword>
<feature type="transmembrane region" description="Helical" evidence="6">
    <location>
        <begin position="39"/>
        <end position="61"/>
    </location>
</feature>
<evidence type="ECO:0000313" key="7">
    <source>
        <dbReference type="EMBL" id="SFN00541.1"/>
    </source>
</evidence>
<dbReference type="InterPro" id="IPR005598">
    <property type="entry name" value="ATP_synth_I"/>
</dbReference>
<evidence type="ECO:0000256" key="2">
    <source>
        <dbReference type="ARBA" id="ARBA00022475"/>
    </source>
</evidence>
<dbReference type="Pfam" id="PF03899">
    <property type="entry name" value="ATP-synt_I"/>
    <property type="match status" value="1"/>
</dbReference>
<evidence type="ECO:0000256" key="4">
    <source>
        <dbReference type="ARBA" id="ARBA00022989"/>
    </source>
</evidence>